<gene>
    <name evidence="2" type="ORF">GCM10010411_42610</name>
</gene>
<feature type="region of interest" description="Disordered" evidence="1">
    <location>
        <begin position="142"/>
        <end position="172"/>
    </location>
</feature>
<dbReference type="EMBL" id="BAAATD010000005">
    <property type="protein sequence ID" value="GAA2603942.1"/>
    <property type="molecule type" value="Genomic_DNA"/>
</dbReference>
<feature type="region of interest" description="Disordered" evidence="1">
    <location>
        <begin position="365"/>
        <end position="403"/>
    </location>
</feature>
<comment type="caution">
    <text evidence="2">The sequence shown here is derived from an EMBL/GenBank/DDBJ whole genome shotgun (WGS) entry which is preliminary data.</text>
</comment>
<organism evidence="2 3">
    <name type="scientific">Actinomadura fulvescens</name>
    <dbReference type="NCBI Taxonomy" id="46160"/>
    <lineage>
        <taxon>Bacteria</taxon>
        <taxon>Bacillati</taxon>
        <taxon>Actinomycetota</taxon>
        <taxon>Actinomycetes</taxon>
        <taxon>Streptosporangiales</taxon>
        <taxon>Thermomonosporaceae</taxon>
        <taxon>Actinomadura</taxon>
    </lineage>
</organism>
<name>A0ABN3PXZ1_9ACTN</name>
<proteinExistence type="predicted"/>
<feature type="compositionally biased region" description="Basic and acidic residues" evidence="1">
    <location>
        <begin position="384"/>
        <end position="403"/>
    </location>
</feature>
<evidence type="ECO:0000313" key="2">
    <source>
        <dbReference type="EMBL" id="GAA2603942.1"/>
    </source>
</evidence>
<evidence type="ECO:0000256" key="1">
    <source>
        <dbReference type="SAM" id="MobiDB-lite"/>
    </source>
</evidence>
<keyword evidence="3" id="KW-1185">Reference proteome</keyword>
<protein>
    <recommendedName>
        <fullName evidence="4">Response regulator receiver protein</fullName>
    </recommendedName>
</protein>
<dbReference type="RefSeq" id="WP_344543390.1">
    <property type="nucleotide sequence ID" value="NZ_BAAATD010000005.1"/>
</dbReference>
<evidence type="ECO:0008006" key="4">
    <source>
        <dbReference type="Google" id="ProtNLM"/>
    </source>
</evidence>
<evidence type="ECO:0000313" key="3">
    <source>
        <dbReference type="Proteomes" id="UP001501509"/>
    </source>
</evidence>
<dbReference type="Proteomes" id="UP001501509">
    <property type="component" value="Unassembled WGS sequence"/>
</dbReference>
<feature type="region of interest" description="Disordered" evidence="1">
    <location>
        <begin position="232"/>
        <end position="255"/>
    </location>
</feature>
<accession>A0ABN3PXZ1</accession>
<reference evidence="2 3" key="1">
    <citation type="journal article" date="2019" name="Int. J. Syst. Evol. Microbiol.">
        <title>The Global Catalogue of Microorganisms (GCM) 10K type strain sequencing project: providing services to taxonomists for standard genome sequencing and annotation.</title>
        <authorList>
            <consortium name="The Broad Institute Genomics Platform"/>
            <consortium name="The Broad Institute Genome Sequencing Center for Infectious Disease"/>
            <person name="Wu L."/>
            <person name="Ma J."/>
        </authorList>
    </citation>
    <scope>NUCLEOTIDE SEQUENCE [LARGE SCALE GENOMIC DNA]</scope>
    <source>
        <strain evidence="2 3">JCM 6833</strain>
    </source>
</reference>
<sequence>MSSGVEADIALDAAVVLTLGMNRVLGRTAGLAGRGAEALAALAAGRAEARAAALAEIEAYDQALRAVVERNARISALAATRERAGAAVDLPAPLPLDDQRPLDELTAWCAATDTVLDAAEQRISERLAADVTAQLFAVPAEGLTSDTSASPAPERTDAAASERGSTAASDRDLVKVQQTLERVLARLLPDATDGDRRMVAEAAQLIVEAPSEAEAEGILTEVRLRIRDANRRTEEQRAAERRRAAEREAAEQAEAERRYVLESVTSAFEEMGYEVQTGFETLTAKDGTVVLTKGTWPDHSVRMRIDEAAGAGGVPGPRQIRAAMRRERPAQSEDDRRLDTEREQEWCETFEAARARLAEAGIRSDVTWRLDPGVQDLPVAADARQTRTRAEQRERRRERERSE</sequence>